<reference evidence="1 2" key="1">
    <citation type="submission" date="2024-06" db="EMBL/GenBank/DDBJ databases">
        <authorList>
            <person name="Kraege A."/>
            <person name="Thomma B."/>
        </authorList>
    </citation>
    <scope>NUCLEOTIDE SEQUENCE [LARGE SCALE GENOMIC DNA]</scope>
</reference>
<organism evidence="1 2">
    <name type="scientific">Coccomyxa viridis</name>
    <dbReference type="NCBI Taxonomy" id="1274662"/>
    <lineage>
        <taxon>Eukaryota</taxon>
        <taxon>Viridiplantae</taxon>
        <taxon>Chlorophyta</taxon>
        <taxon>core chlorophytes</taxon>
        <taxon>Trebouxiophyceae</taxon>
        <taxon>Trebouxiophyceae incertae sedis</taxon>
        <taxon>Coccomyxaceae</taxon>
        <taxon>Coccomyxa</taxon>
    </lineage>
</organism>
<comment type="caution">
    <text evidence="1">The sequence shown here is derived from an EMBL/GenBank/DDBJ whole genome shotgun (WGS) entry which is preliminary data.</text>
</comment>
<keyword evidence="2" id="KW-1185">Reference proteome</keyword>
<proteinExistence type="predicted"/>
<sequence length="238" mass="24216">MHFRSSIERNPDTIPEGRMRQSAAALCGALTAVLSLSAHGRVLLVDDVSQSSLSRATAQDWVLSGPGSTCASVCPTSAAVLFRTFSGDTARDTALCSATTPSGVQVIGFEEGSGCVVNANNGSVVTSETYMCRCTEPNQRQGLALPSAEGTCETACSEGFEGKRGITITPSQSSNSSACMAQSAIGNSNHFGYTSRKGSCLSVESGSALASESFSCVCLFSSTTSAVAAGTVSSSSLG</sequence>
<evidence type="ECO:0000313" key="1">
    <source>
        <dbReference type="EMBL" id="CAL5219764.1"/>
    </source>
</evidence>
<dbReference type="EMBL" id="CAXHTA020000002">
    <property type="protein sequence ID" value="CAL5219764.1"/>
    <property type="molecule type" value="Genomic_DNA"/>
</dbReference>
<name>A0ABP1FKP3_9CHLO</name>
<accession>A0ABP1FKP3</accession>
<protein>
    <submittedName>
        <fullName evidence="1">G1665 protein</fullName>
    </submittedName>
</protein>
<dbReference type="Proteomes" id="UP001497392">
    <property type="component" value="Unassembled WGS sequence"/>
</dbReference>
<gene>
    <name evidence="1" type="primary">g1665</name>
    <name evidence="1" type="ORF">VP750_LOCUS1423</name>
</gene>
<evidence type="ECO:0000313" key="2">
    <source>
        <dbReference type="Proteomes" id="UP001497392"/>
    </source>
</evidence>